<dbReference type="Proteomes" id="UP000516314">
    <property type="component" value="Chromosome 4"/>
</dbReference>
<accession>A0A7G2EW89</accession>
<gene>
    <name evidence="2" type="ORF">AT9943_LOCUS14852</name>
</gene>
<dbReference type="AlphaFoldDB" id="A0A7G2EW89"/>
<dbReference type="EMBL" id="LR881469">
    <property type="protein sequence ID" value="CAD5327137.1"/>
    <property type="molecule type" value="Genomic_DNA"/>
</dbReference>
<dbReference type="PANTHER" id="PTHR31973">
    <property type="entry name" value="POLYPROTEIN, PUTATIVE-RELATED"/>
    <property type="match status" value="1"/>
</dbReference>
<evidence type="ECO:0000313" key="2">
    <source>
        <dbReference type="EMBL" id="CAD5327137.1"/>
    </source>
</evidence>
<evidence type="ECO:0000259" key="1">
    <source>
        <dbReference type="Pfam" id="PF03108"/>
    </source>
</evidence>
<dbReference type="PANTHER" id="PTHR31973:SF187">
    <property type="entry name" value="MUTATOR TRANSPOSASE MUDRA PROTEIN"/>
    <property type="match status" value="1"/>
</dbReference>
<proteinExistence type="predicted"/>
<dbReference type="Pfam" id="PF03108">
    <property type="entry name" value="DBD_Tnp_Mut"/>
    <property type="match status" value="1"/>
</dbReference>
<dbReference type="InterPro" id="IPR004332">
    <property type="entry name" value="Transposase_MuDR"/>
</dbReference>
<feature type="domain" description="Transposase MuDR plant" evidence="1">
    <location>
        <begin position="16"/>
        <end position="80"/>
    </location>
</feature>
<organism evidence="2 3">
    <name type="scientific">Arabidopsis thaliana</name>
    <name type="common">Mouse-ear cress</name>
    <dbReference type="NCBI Taxonomy" id="3702"/>
    <lineage>
        <taxon>Eukaryota</taxon>
        <taxon>Viridiplantae</taxon>
        <taxon>Streptophyta</taxon>
        <taxon>Embryophyta</taxon>
        <taxon>Tracheophyta</taxon>
        <taxon>Spermatophyta</taxon>
        <taxon>Magnoliopsida</taxon>
        <taxon>eudicotyledons</taxon>
        <taxon>Gunneridae</taxon>
        <taxon>Pentapetalae</taxon>
        <taxon>rosids</taxon>
        <taxon>malvids</taxon>
        <taxon>Brassicales</taxon>
        <taxon>Brassicaceae</taxon>
        <taxon>Camelineae</taxon>
        <taxon>Arabidopsis</taxon>
    </lineage>
</organism>
<name>A0A7G2EW89_ARATH</name>
<protein>
    <submittedName>
        <fullName evidence="2">(thale cress) hypothetical protein</fullName>
    </submittedName>
</protein>
<sequence length="253" mass="28414">MSCVVSAFFDVKYEGDKLFIGRVFKSKSDCKIKIAIHAINRKFNFRTARSTPKFMVLKCISRTCSWRVYASKVDSSDSFQFLLDDYHVSISYWKAWRAREVAMEKSLGSMAGSYALIPAYAGLLQQVNPGSLYASQPLCLYCSPLAECQTSLQAKKPLLTNGLGIPCAYAIAATARLGVLTDSLAANEYFNELVKLSYEEKIYPIHYVGWEDAPVITLGTTREEHPPFVRQPPGRPRKIRILSRGEFKASSEH</sequence>
<reference evidence="2 3" key="1">
    <citation type="submission" date="2020-09" db="EMBL/GenBank/DDBJ databases">
        <authorList>
            <person name="Ashkenazy H."/>
        </authorList>
    </citation>
    <scope>NUCLEOTIDE SEQUENCE [LARGE SCALE GENOMIC DNA]</scope>
    <source>
        <strain evidence="3">cv. Cdm-0</strain>
    </source>
</reference>
<evidence type="ECO:0000313" key="3">
    <source>
        <dbReference type="Proteomes" id="UP000516314"/>
    </source>
</evidence>